<dbReference type="Proteomes" id="UP001295469">
    <property type="component" value="Chromosome C02"/>
</dbReference>
<evidence type="ECO:0000256" key="1">
    <source>
        <dbReference type="SAM" id="MobiDB-lite"/>
    </source>
</evidence>
<sequence>MILMAKQDEKDEEDKEAFNGKRRKPCCSPFSFVKSHTRQSASSHRRQDLVVHIVTVSRWRFARSNSLRTASISLIQQSSSTLNARFLPRPSVDTRAVLICDDDVEVDKKSVEFALSVWKSNHDRLIGTLLSNLAYYLEHGCVLEVFDHTKFDKWVRKVAASAIAPNMKLYEKVQDLGYKFILLTGRRENDTVITIKNLINAGFNNWDELILRSWILACVPTLSLAPVEADPELLTRLVYPVLLTYPELIDAAVIPFKLIANVKDESGKANFLLFDTNAQMINEDPEFLPEAVSDLFGKRMLFEISVDSDNIRGKNSRYVVRRANDDHEMIEEFAALPPKPVLMLLASEDISDGSGGSSATPVSKKKSKEEQDNDVEHQLSVNEKHCQNKIKGE</sequence>
<dbReference type="InterPro" id="IPR023214">
    <property type="entry name" value="HAD_sf"/>
</dbReference>
<dbReference type="AlphaFoldDB" id="A0A816K0W4"/>
<organism evidence="2">
    <name type="scientific">Brassica napus</name>
    <name type="common">Rape</name>
    <dbReference type="NCBI Taxonomy" id="3708"/>
    <lineage>
        <taxon>Eukaryota</taxon>
        <taxon>Viridiplantae</taxon>
        <taxon>Streptophyta</taxon>
        <taxon>Embryophyta</taxon>
        <taxon>Tracheophyta</taxon>
        <taxon>Spermatophyta</taxon>
        <taxon>Magnoliopsida</taxon>
        <taxon>eudicotyledons</taxon>
        <taxon>Gunneridae</taxon>
        <taxon>Pentapetalae</taxon>
        <taxon>rosids</taxon>
        <taxon>malvids</taxon>
        <taxon>Brassicales</taxon>
        <taxon>Brassicaceae</taxon>
        <taxon>Brassiceae</taxon>
        <taxon>Brassica</taxon>
    </lineage>
</organism>
<dbReference type="Gene3D" id="2.40.50.140">
    <property type="entry name" value="Nucleic acid-binding proteins"/>
    <property type="match status" value="1"/>
</dbReference>
<dbReference type="Pfam" id="PF03767">
    <property type="entry name" value="Acid_phosphat_B"/>
    <property type="match status" value="1"/>
</dbReference>
<dbReference type="PANTHER" id="PTHR31284">
    <property type="entry name" value="ACID PHOSPHATASE-LIKE PROTEIN"/>
    <property type="match status" value="1"/>
</dbReference>
<proteinExistence type="predicted"/>
<feature type="compositionally biased region" description="Basic and acidic residues" evidence="1">
    <location>
        <begin position="367"/>
        <end position="393"/>
    </location>
</feature>
<feature type="region of interest" description="Disordered" evidence="1">
    <location>
        <begin position="349"/>
        <end position="393"/>
    </location>
</feature>
<dbReference type="InterPro" id="IPR005519">
    <property type="entry name" value="Acid_phosphat_B-like"/>
</dbReference>
<dbReference type="EMBL" id="HG994366">
    <property type="protein sequence ID" value="CAF1917245.1"/>
    <property type="molecule type" value="Genomic_DNA"/>
</dbReference>
<dbReference type="InterPro" id="IPR012340">
    <property type="entry name" value="NA-bd_OB-fold"/>
</dbReference>
<dbReference type="GO" id="GO:0016020">
    <property type="term" value="C:membrane"/>
    <property type="evidence" value="ECO:0007669"/>
    <property type="project" value="InterPro"/>
</dbReference>
<protein>
    <submittedName>
        <fullName evidence="2">(rape) hypothetical protein</fullName>
    </submittedName>
</protein>
<feature type="region of interest" description="Disordered" evidence="1">
    <location>
        <begin position="1"/>
        <end position="22"/>
    </location>
</feature>
<reference evidence="2" key="1">
    <citation type="submission" date="2021-01" db="EMBL/GenBank/DDBJ databases">
        <authorList>
            <consortium name="Genoscope - CEA"/>
            <person name="William W."/>
        </authorList>
    </citation>
    <scope>NUCLEOTIDE SEQUENCE</scope>
</reference>
<name>A0A816K0W4_BRANA</name>
<accession>A0A816K0W4</accession>
<dbReference type="GO" id="GO:0016757">
    <property type="term" value="F:glycosyltransferase activity"/>
    <property type="evidence" value="ECO:0007669"/>
    <property type="project" value="InterPro"/>
</dbReference>
<dbReference type="Gene3D" id="3.40.50.1000">
    <property type="entry name" value="HAD superfamily/HAD-like"/>
    <property type="match status" value="1"/>
</dbReference>
<gene>
    <name evidence="2" type="ORF">DARMORV10_C02P41140.1</name>
</gene>
<dbReference type="PANTHER" id="PTHR31284:SF7">
    <property type="entry name" value="ACID PHOSPHATASE-LIKE PROTEIN"/>
    <property type="match status" value="1"/>
</dbReference>
<evidence type="ECO:0000313" key="2">
    <source>
        <dbReference type="EMBL" id="CAF1917245.1"/>
    </source>
</evidence>